<dbReference type="Gene3D" id="3.40.1350.10">
    <property type="match status" value="1"/>
</dbReference>
<dbReference type="GO" id="GO:0003676">
    <property type="term" value="F:nucleic acid binding"/>
    <property type="evidence" value="ECO:0007669"/>
    <property type="project" value="InterPro"/>
</dbReference>
<dbReference type="InterPro" id="IPR003509">
    <property type="entry name" value="UPF0102_YraN-like"/>
</dbReference>
<dbReference type="SUPFAM" id="SSF52980">
    <property type="entry name" value="Restriction endonuclease-like"/>
    <property type="match status" value="1"/>
</dbReference>
<evidence type="ECO:0000256" key="1">
    <source>
        <dbReference type="ARBA" id="ARBA00006738"/>
    </source>
</evidence>
<keyword evidence="4" id="KW-1185">Reference proteome</keyword>
<evidence type="ECO:0000256" key="2">
    <source>
        <dbReference type="HAMAP-Rule" id="MF_00048"/>
    </source>
</evidence>
<dbReference type="HAMAP" id="MF_00048">
    <property type="entry name" value="UPF0102"/>
    <property type="match status" value="1"/>
</dbReference>
<dbReference type="PANTHER" id="PTHR34039:SF1">
    <property type="entry name" value="UPF0102 PROTEIN YRAN"/>
    <property type="match status" value="1"/>
</dbReference>
<comment type="similarity">
    <text evidence="1 2">Belongs to the UPF0102 family.</text>
</comment>
<dbReference type="PANTHER" id="PTHR34039">
    <property type="entry name" value="UPF0102 PROTEIN YRAN"/>
    <property type="match status" value="1"/>
</dbReference>
<dbReference type="InterPro" id="IPR011856">
    <property type="entry name" value="tRNA_endonuc-like_dom_sf"/>
</dbReference>
<evidence type="ECO:0000313" key="4">
    <source>
        <dbReference type="Proteomes" id="UP000265719"/>
    </source>
</evidence>
<dbReference type="KEGG" id="thao:NI17_000300"/>
<dbReference type="AlphaFoldDB" id="A0A399G2K6"/>
<accession>A0A399G2K6</accession>
<evidence type="ECO:0000313" key="3">
    <source>
        <dbReference type="EMBL" id="UOE19752.1"/>
    </source>
</evidence>
<dbReference type="OrthoDB" id="9794876at2"/>
<dbReference type="CDD" id="cd20736">
    <property type="entry name" value="PoNe_Nuclease"/>
    <property type="match status" value="1"/>
</dbReference>
<reference evidence="3" key="1">
    <citation type="submission" date="2020-10" db="EMBL/GenBank/DDBJ databases">
        <title>De novo genome project of the cellulose decomposer Thermobifida halotolerans type strain.</title>
        <authorList>
            <person name="Nagy I."/>
            <person name="Horvath B."/>
            <person name="Kukolya J."/>
            <person name="Nagy I."/>
            <person name="Orsini M."/>
        </authorList>
    </citation>
    <scope>NUCLEOTIDE SEQUENCE</scope>
    <source>
        <strain evidence="3">DSM 44931</strain>
    </source>
</reference>
<protein>
    <recommendedName>
        <fullName evidence="2">UPF0102 protein NI17_000300</fullName>
    </recommendedName>
</protein>
<organism evidence="3 4">
    <name type="scientific">Thermobifida halotolerans</name>
    <dbReference type="NCBI Taxonomy" id="483545"/>
    <lineage>
        <taxon>Bacteria</taxon>
        <taxon>Bacillati</taxon>
        <taxon>Actinomycetota</taxon>
        <taxon>Actinomycetes</taxon>
        <taxon>Streptosporangiales</taxon>
        <taxon>Nocardiopsidaceae</taxon>
        <taxon>Thermobifida</taxon>
    </lineage>
</organism>
<dbReference type="Proteomes" id="UP000265719">
    <property type="component" value="Chromosome"/>
</dbReference>
<dbReference type="NCBIfam" id="NF009154">
    <property type="entry name" value="PRK12497.3-3"/>
    <property type="match status" value="1"/>
</dbReference>
<proteinExistence type="inferred from homology"/>
<dbReference type="InterPro" id="IPR011335">
    <property type="entry name" value="Restrct_endonuc-II-like"/>
</dbReference>
<sequence>MRARSRSAARRQALGRRGEEIAADYLTRMGMLVLDRNWRCRDGEVDIIARHGDTLVVAEVKTRSGDRFGGPTEAVDETRCARLHGLGRRWARARGCSARVRVDVVGILARPGGRWFLRHRRGVA</sequence>
<dbReference type="Pfam" id="PF02021">
    <property type="entry name" value="UPF0102"/>
    <property type="match status" value="1"/>
</dbReference>
<dbReference type="EMBL" id="CP063196">
    <property type="protein sequence ID" value="UOE19752.1"/>
    <property type="molecule type" value="Genomic_DNA"/>
</dbReference>
<dbReference type="RefSeq" id="WP_084012367.1">
    <property type="nucleotide sequence ID" value="NZ_CP063196.1"/>
</dbReference>
<gene>
    <name evidence="3" type="ORF">NI17_000300</name>
</gene>
<name>A0A399G2K6_9ACTN</name>